<evidence type="ECO:0000313" key="2">
    <source>
        <dbReference type="EMBL" id="PTN10104.1"/>
    </source>
</evidence>
<dbReference type="Proteomes" id="UP000243525">
    <property type="component" value="Unassembled WGS sequence"/>
</dbReference>
<protein>
    <submittedName>
        <fullName evidence="2">Fic/DOC family protein</fullName>
    </submittedName>
</protein>
<dbReference type="Gene3D" id="1.20.120.1870">
    <property type="entry name" value="Fic/DOC protein, Fido domain"/>
    <property type="match status" value="1"/>
</dbReference>
<dbReference type="InterPro" id="IPR053737">
    <property type="entry name" value="Type_II_TA_Toxin"/>
</dbReference>
<dbReference type="PANTHER" id="PTHR35810:SF1">
    <property type="entry name" value="CYTOPLASMIC PROTEIN"/>
    <property type="match status" value="1"/>
</dbReference>
<dbReference type="EMBL" id="QAAD01000002">
    <property type="protein sequence ID" value="PTN10104.1"/>
    <property type="molecule type" value="Genomic_DNA"/>
</dbReference>
<dbReference type="RefSeq" id="WP_107820894.1">
    <property type="nucleotide sequence ID" value="NZ_OY782574.1"/>
</dbReference>
<accession>A0A2T5C5B6</accession>
<dbReference type="SUPFAM" id="SSF140931">
    <property type="entry name" value="Fic-like"/>
    <property type="match status" value="1"/>
</dbReference>
<proteinExistence type="predicted"/>
<evidence type="ECO:0000313" key="3">
    <source>
        <dbReference type="Proteomes" id="UP000243525"/>
    </source>
</evidence>
<dbReference type="InterPro" id="IPR003812">
    <property type="entry name" value="Fido"/>
</dbReference>
<dbReference type="PANTHER" id="PTHR35810">
    <property type="entry name" value="CYTOPLASMIC PROTEIN-RELATED"/>
    <property type="match status" value="1"/>
</dbReference>
<gene>
    <name evidence="2" type="ORF">C8N47_10289</name>
</gene>
<name>A0A2T5C5B6_9BACT</name>
<reference evidence="2 3" key="1">
    <citation type="submission" date="2018-04" db="EMBL/GenBank/DDBJ databases">
        <title>Genomic Encyclopedia of Archaeal and Bacterial Type Strains, Phase II (KMG-II): from individual species to whole genera.</title>
        <authorList>
            <person name="Goeker M."/>
        </authorList>
    </citation>
    <scope>NUCLEOTIDE SEQUENCE [LARGE SCALE GENOMIC DNA]</scope>
    <source>
        <strain evidence="2 3">DSM 28823</strain>
    </source>
</reference>
<comment type="caution">
    <text evidence="2">The sequence shown here is derived from an EMBL/GenBank/DDBJ whole genome shotgun (WGS) entry which is preliminary data.</text>
</comment>
<organism evidence="2 3">
    <name type="scientific">Mangrovibacterium marinum</name>
    <dbReference type="NCBI Taxonomy" id="1639118"/>
    <lineage>
        <taxon>Bacteria</taxon>
        <taxon>Pseudomonadati</taxon>
        <taxon>Bacteroidota</taxon>
        <taxon>Bacteroidia</taxon>
        <taxon>Marinilabiliales</taxon>
        <taxon>Prolixibacteraceae</taxon>
        <taxon>Mangrovibacterium</taxon>
    </lineage>
</organism>
<dbReference type="InterPro" id="IPR011204">
    <property type="entry name" value="Virulence_RhuM-like"/>
</dbReference>
<feature type="domain" description="Fido" evidence="1">
    <location>
        <begin position="195"/>
        <end position="323"/>
    </location>
</feature>
<keyword evidence="3" id="KW-1185">Reference proteome</keyword>
<dbReference type="Pfam" id="PF13310">
    <property type="entry name" value="Virulence_RhuM"/>
    <property type="match status" value="1"/>
</dbReference>
<dbReference type="OrthoDB" id="9802752at2"/>
<dbReference type="PROSITE" id="PS51459">
    <property type="entry name" value="FIDO"/>
    <property type="match status" value="1"/>
</dbReference>
<dbReference type="InterPro" id="IPR036597">
    <property type="entry name" value="Fido-like_dom_sf"/>
</dbReference>
<sequence length="326" mass="37504">MESKFEIYKTGDNQTELNVLFDNETVWLNQRQLASLFSRDRTVISRHISNVFKEGELEKDLVCAKFAHTTQHGAIKGKEQLTETEFYNLDVIISVGYRVKSVQGTQFRQWATQRLKDYLVKGYAINEKRLAQKQQEVEYLKAGIRIVSRAIEEATNDENRAVFQLFSKGLALLDDYDHERLDTAGTITQDFIYPSFNDYIDLIHEMYSDFESDVFAQPKDDSFQSSIAQIGQSFGDVELYPTLEEKAANLLYFITKNHSFVDGNKRIAAACFVYFLEQNNALLKPDRTPIIDNNTLAALTLFIATSKTEEDDIVKRLVVTILNRNR</sequence>
<evidence type="ECO:0000259" key="1">
    <source>
        <dbReference type="PROSITE" id="PS51459"/>
    </source>
</evidence>
<dbReference type="AlphaFoldDB" id="A0A2T5C5B6"/>
<dbReference type="Pfam" id="PF02661">
    <property type="entry name" value="Fic"/>
    <property type="match status" value="1"/>
</dbReference>